<dbReference type="InParanoid" id="A5DRV4"/>
<sequence length="579" mass="66608">MIHHGFYYHLAKVETNELALFNQISHFMKLLVEYAVDLKDFKSEVDIDTETKLISEIIGYHLFTFEQVGLIAGYTVPYLNRLLTNILVFCRQYPFQVFQTWLPFTNSGPSPALLDMSSATGFPASFPISTSSNSPPCTSFASFVSTKTHTKKLPVCNILQQLWSQNSMQYELVAYKNWIALVDLSRVSTLLNNYLNDRGDIIVHLLNIYFTNLLQQLNSTKFNTYNTQHLMTKLLLPTFESSSSILHNLYFDQLFIKRFENAINTYCTQTDIVVFAILEAFRTSNTPKTLRLFLSNEALKNYMIYQFEKKNLNLIKLLLYLLVFVKRHDTSIVDLIGIEDHFIDQSPQALFQLTTQTKAIAQHKTNAIAKRITEIITSTSQSSSSPSPLAITTTLRSSKPSTSSFNSSLSLPPISASSTSTSTSTSTCTIQSFRFDAKLPFSHILLKCLLQFFHHPVELNRQVIQFTSQIVRLFNVLENLPFLHIIDYLTSCYKVYHKQWQVYDNCRFDSFQVNKLKTMQDIQPPQGSEILYRYNIKPLRELDYSTLSANLDLFENFMIDVYAYCKLRAMITKNDISHD</sequence>
<dbReference type="AlphaFoldDB" id="A5DRV4"/>
<evidence type="ECO:0000256" key="1">
    <source>
        <dbReference type="SAM" id="MobiDB-lite"/>
    </source>
</evidence>
<accession>A5DRV4</accession>
<keyword evidence="3" id="KW-1185">Reference proteome</keyword>
<evidence type="ECO:0000313" key="2">
    <source>
        <dbReference type="EMBL" id="EDK41912.1"/>
    </source>
</evidence>
<feature type="region of interest" description="Disordered" evidence="1">
    <location>
        <begin position="379"/>
        <end position="424"/>
    </location>
</feature>
<dbReference type="EMBL" id="CH981524">
    <property type="protein sequence ID" value="EDK41912.1"/>
    <property type="molecule type" value="Genomic_DNA"/>
</dbReference>
<dbReference type="KEGG" id="lel:PVL30_000088"/>
<name>A5DRV4_LODEL</name>
<reference evidence="2 3" key="1">
    <citation type="journal article" date="2009" name="Nature">
        <title>Evolution of pathogenicity and sexual reproduction in eight Candida genomes.</title>
        <authorList>
            <person name="Butler G."/>
            <person name="Rasmussen M.D."/>
            <person name="Lin M.F."/>
            <person name="Santos M.A."/>
            <person name="Sakthikumar S."/>
            <person name="Munro C.A."/>
            <person name="Rheinbay E."/>
            <person name="Grabherr M."/>
            <person name="Forche A."/>
            <person name="Reedy J.L."/>
            <person name="Agrafioti I."/>
            <person name="Arnaud M.B."/>
            <person name="Bates S."/>
            <person name="Brown A.J."/>
            <person name="Brunke S."/>
            <person name="Costanzo M.C."/>
            <person name="Fitzpatrick D.A."/>
            <person name="de Groot P.W."/>
            <person name="Harris D."/>
            <person name="Hoyer L.L."/>
            <person name="Hube B."/>
            <person name="Klis F.M."/>
            <person name="Kodira C."/>
            <person name="Lennard N."/>
            <person name="Logue M.E."/>
            <person name="Martin R."/>
            <person name="Neiman A.M."/>
            <person name="Nikolaou E."/>
            <person name="Quail M.A."/>
            <person name="Quinn J."/>
            <person name="Santos M.C."/>
            <person name="Schmitzberger F.F."/>
            <person name="Sherlock G."/>
            <person name="Shah P."/>
            <person name="Silverstein K.A."/>
            <person name="Skrzypek M.S."/>
            <person name="Soll D."/>
            <person name="Staggs R."/>
            <person name="Stansfield I."/>
            <person name="Stumpf M.P."/>
            <person name="Sudbery P.E."/>
            <person name="Srikantha T."/>
            <person name="Zeng Q."/>
            <person name="Berman J."/>
            <person name="Berriman M."/>
            <person name="Heitman J."/>
            <person name="Gow N.A."/>
            <person name="Lorenz M.C."/>
            <person name="Birren B.W."/>
            <person name="Kellis M."/>
            <person name="Cuomo C.A."/>
        </authorList>
    </citation>
    <scope>NUCLEOTIDE SEQUENCE [LARGE SCALE GENOMIC DNA]</scope>
    <source>
        <strain evidence="3">ATCC 11503 / BCRC 21390 / CBS 2605 / JCM 1781 / NBRC 1676 / NRRL YB-4239</strain>
    </source>
</reference>
<protein>
    <submittedName>
        <fullName evidence="2">Uncharacterized protein</fullName>
    </submittedName>
</protein>
<gene>
    <name evidence="2" type="ORF">LELG_00090</name>
</gene>
<dbReference type="VEuPathDB" id="FungiDB:LELG_00090"/>
<dbReference type="HOGENOM" id="CLU_541834_0_0_1"/>
<proteinExistence type="predicted"/>
<dbReference type="Proteomes" id="UP000001996">
    <property type="component" value="Unassembled WGS sequence"/>
</dbReference>
<dbReference type="GeneID" id="5235345"/>
<evidence type="ECO:0000313" key="3">
    <source>
        <dbReference type="Proteomes" id="UP000001996"/>
    </source>
</evidence>
<organism evidence="2 3">
    <name type="scientific">Lodderomyces elongisporus (strain ATCC 11503 / CBS 2605 / JCM 1781 / NBRC 1676 / NRRL YB-4239)</name>
    <name type="common">Yeast</name>
    <name type="synonym">Saccharomyces elongisporus</name>
    <dbReference type="NCBI Taxonomy" id="379508"/>
    <lineage>
        <taxon>Eukaryota</taxon>
        <taxon>Fungi</taxon>
        <taxon>Dikarya</taxon>
        <taxon>Ascomycota</taxon>
        <taxon>Saccharomycotina</taxon>
        <taxon>Pichiomycetes</taxon>
        <taxon>Debaryomycetaceae</taxon>
        <taxon>Candida/Lodderomyces clade</taxon>
        <taxon>Lodderomyces</taxon>
    </lineage>
</organism>
<dbReference type="OrthoDB" id="4019746at2759"/>